<dbReference type="InterPro" id="IPR007140">
    <property type="entry name" value="DUF350"/>
</dbReference>
<evidence type="ECO:0000256" key="5">
    <source>
        <dbReference type="ARBA" id="ARBA00022989"/>
    </source>
</evidence>
<evidence type="ECO:0000256" key="4">
    <source>
        <dbReference type="ARBA" id="ARBA00022692"/>
    </source>
</evidence>
<feature type="transmembrane region" description="Helical" evidence="7">
    <location>
        <begin position="213"/>
        <end position="238"/>
    </location>
</feature>
<dbReference type="PATRIC" id="fig|1365257.3.peg.4999"/>
<dbReference type="RefSeq" id="WP_063383067.1">
    <property type="nucleotide sequence ID" value="NZ_AUXX01000067.1"/>
</dbReference>
<feature type="transmembrane region" description="Helical" evidence="7">
    <location>
        <begin position="259"/>
        <end position="278"/>
    </location>
</feature>
<organism evidence="8 9">
    <name type="scientific">Pseudoalteromonas luteoviolacea S4060-1</name>
    <dbReference type="NCBI Taxonomy" id="1365257"/>
    <lineage>
        <taxon>Bacteria</taxon>
        <taxon>Pseudomonadati</taxon>
        <taxon>Pseudomonadota</taxon>
        <taxon>Gammaproteobacteria</taxon>
        <taxon>Alteromonadales</taxon>
        <taxon>Pseudoalteromonadaceae</taxon>
        <taxon>Pseudoalteromonas</taxon>
    </lineage>
</organism>
<gene>
    <name evidence="8" type="ORF">N478_07905</name>
</gene>
<protein>
    <recommendedName>
        <fullName evidence="10">DUF350 domain-containing protein</fullName>
    </recommendedName>
</protein>
<evidence type="ECO:0000256" key="6">
    <source>
        <dbReference type="ARBA" id="ARBA00023136"/>
    </source>
</evidence>
<comment type="subcellular location">
    <subcellularLocation>
        <location evidence="1">Cell membrane</location>
        <topology evidence="1">Multi-pass membrane protein</topology>
    </subcellularLocation>
</comment>
<keyword evidence="4 7" id="KW-0812">Transmembrane</keyword>
<keyword evidence="6 7" id="KW-0472">Membrane</keyword>
<keyword evidence="3" id="KW-1003">Cell membrane</keyword>
<evidence type="ECO:0000256" key="3">
    <source>
        <dbReference type="ARBA" id="ARBA00022475"/>
    </source>
</evidence>
<evidence type="ECO:0008006" key="10">
    <source>
        <dbReference type="Google" id="ProtNLM"/>
    </source>
</evidence>
<evidence type="ECO:0000256" key="7">
    <source>
        <dbReference type="SAM" id="Phobius"/>
    </source>
</evidence>
<feature type="transmembrane region" description="Helical" evidence="7">
    <location>
        <begin position="186"/>
        <end position="207"/>
    </location>
</feature>
<evidence type="ECO:0000256" key="2">
    <source>
        <dbReference type="ARBA" id="ARBA00005779"/>
    </source>
</evidence>
<dbReference type="AlphaFoldDB" id="A0A167IJX2"/>
<accession>A0A167IJX2</accession>
<dbReference type="GO" id="GO:0005886">
    <property type="term" value="C:plasma membrane"/>
    <property type="evidence" value="ECO:0007669"/>
    <property type="project" value="UniProtKB-SubCell"/>
</dbReference>
<dbReference type="PANTHER" id="PTHR40043:SF1">
    <property type="entry name" value="UPF0719 INNER MEMBRANE PROTEIN YJFL"/>
    <property type="match status" value="1"/>
</dbReference>
<feature type="transmembrane region" description="Helical" evidence="7">
    <location>
        <begin position="49"/>
        <end position="70"/>
    </location>
</feature>
<proteinExistence type="inferred from homology"/>
<comment type="similarity">
    <text evidence="2">Belongs to the UPF0719 family.</text>
</comment>
<dbReference type="PANTHER" id="PTHR40043">
    <property type="entry name" value="UPF0719 INNER MEMBRANE PROTEIN YJFL"/>
    <property type="match status" value="1"/>
</dbReference>
<feature type="transmembrane region" description="Helical" evidence="7">
    <location>
        <begin position="147"/>
        <end position="165"/>
    </location>
</feature>
<name>A0A167IJX2_9GAMM</name>
<evidence type="ECO:0000256" key="1">
    <source>
        <dbReference type="ARBA" id="ARBA00004651"/>
    </source>
</evidence>
<feature type="transmembrane region" description="Helical" evidence="7">
    <location>
        <begin position="12"/>
        <end position="29"/>
    </location>
</feature>
<evidence type="ECO:0000313" key="9">
    <source>
        <dbReference type="Proteomes" id="UP000076661"/>
    </source>
</evidence>
<reference evidence="8 9" key="1">
    <citation type="submission" date="2013-07" db="EMBL/GenBank/DDBJ databases">
        <title>Comparative Genomic and Metabolomic Analysis of Twelve Strains of Pseudoalteromonas luteoviolacea.</title>
        <authorList>
            <person name="Vynne N.G."/>
            <person name="Mansson M."/>
            <person name="Gram L."/>
        </authorList>
    </citation>
    <scope>NUCLEOTIDE SEQUENCE [LARGE SCALE GENOMIC DNA]</scope>
    <source>
        <strain evidence="8 9">S4060-1</strain>
    </source>
</reference>
<evidence type="ECO:0000313" key="8">
    <source>
        <dbReference type="EMBL" id="KZN59630.1"/>
    </source>
</evidence>
<dbReference type="Proteomes" id="UP000076661">
    <property type="component" value="Unassembled WGS sequence"/>
</dbReference>
<keyword evidence="5 7" id="KW-1133">Transmembrane helix</keyword>
<feature type="transmembrane region" description="Helical" evidence="7">
    <location>
        <begin position="82"/>
        <end position="99"/>
    </location>
</feature>
<comment type="caution">
    <text evidence="8">The sequence shown here is derived from an EMBL/GenBank/DDBJ whole genome shotgun (WGS) entry which is preliminary data.</text>
</comment>
<sequence>MYDSLITTIQSLSFVGLLLIIMCIAKWLYNFTTPYDTFNEILIKKNAALATSVAGYVVSVAIIFCAVLMGPSSGLVNDLITLALYSLVGMVMLLISRVINDKLILHAFCNKAQLIEKQNTSTGVVQAASYIASALLIGAALHGEGGWASAIVFYGLGQITFVLFARIYDLLTSYNLMAELESGNSAVAATFSATLIALGMVLLHALIAEFESWHSSITLFIEDAVIGFVILPLARLFIDKVMFPSVCIDKAVSEEHNMSVALVEGGVALSVASVIVVVL</sequence>
<feature type="transmembrane region" description="Helical" evidence="7">
    <location>
        <begin position="120"/>
        <end position="141"/>
    </location>
</feature>
<dbReference type="EMBL" id="AUXX01000067">
    <property type="protein sequence ID" value="KZN59630.1"/>
    <property type="molecule type" value="Genomic_DNA"/>
</dbReference>
<dbReference type="Pfam" id="PF03994">
    <property type="entry name" value="DUF350"/>
    <property type="match status" value="2"/>
</dbReference>